<dbReference type="Proteomes" id="UP001062165">
    <property type="component" value="Chromosome"/>
</dbReference>
<dbReference type="InterPro" id="IPR022385">
    <property type="entry name" value="Rhs_assc_core"/>
</dbReference>
<protein>
    <submittedName>
        <fullName evidence="1">RHS repeat-associated core domain-containing protein</fullName>
    </submittedName>
</protein>
<organism evidence="1 2">
    <name type="scientific">Reichenbachiella carrageenanivorans</name>
    <dbReference type="NCBI Taxonomy" id="2979869"/>
    <lineage>
        <taxon>Bacteria</taxon>
        <taxon>Pseudomonadati</taxon>
        <taxon>Bacteroidota</taxon>
        <taxon>Cytophagia</taxon>
        <taxon>Cytophagales</taxon>
        <taxon>Reichenbachiellaceae</taxon>
        <taxon>Reichenbachiella</taxon>
    </lineage>
</organism>
<dbReference type="PANTHER" id="PTHR32305">
    <property type="match status" value="1"/>
</dbReference>
<dbReference type="RefSeq" id="WP_263053111.1">
    <property type="nucleotide sequence ID" value="NZ_CP106735.1"/>
</dbReference>
<gene>
    <name evidence="1" type="ORF">N7E81_01545</name>
</gene>
<accession>A0ABY6D8H3</accession>
<dbReference type="PANTHER" id="PTHR32305:SF15">
    <property type="entry name" value="PROTEIN RHSA-RELATED"/>
    <property type="match status" value="1"/>
</dbReference>
<dbReference type="EMBL" id="CP106735">
    <property type="protein sequence ID" value="UXX81388.1"/>
    <property type="molecule type" value="Genomic_DNA"/>
</dbReference>
<reference evidence="1" key="1">
    <citation type="submission" date="2022-10" db="EMBL/GenBank/DDBJ databases">
        <title>Comparative genomics and taxonomic characterization of three novel marine species of genus Reichenbachiella exhibiting antioxidant and polysaccharide degradation activities.</title>
        <authorList>
            <person name="Muhammad N."/>
            <person name="Lee Y.-J."/>
            <person name="Ko J."/>
            <person name="Kim S.-G."/>
        </authorList>
    </citation>
    <scope>NUCLEOTIDE SEQUENCE</scope>
    <source>
        <strain evidence="1">Wsw4-B4</strain>
    </source>
</reference>
<dbReference type="Gene3D" id="2.180.10.10">
    <property type="entry name" value="RHS repeat-associated core"/>
    <property type="match status" value="1"/>
</dbReference>
<sequence>MDYYPFGSVASQWRNPQEKDYRFGYQGQFAEEDEETGFNHFEAREYDATIARFLNPDPARQYFSPYAAMGNNPLMTVDPDGREGISPSEMNARAYGDQAGAISVANVGGAGWANHKFDVANMSFEPSFNAISAVQNFGMEARAAVMKETAFAIGGELAGAGLVYGFRAFKAIRAVKGVGLSDDIARTFSAGKYQKVVLDESITLSRYYDNVNAFAKGRYMTNPSSITGLKLVDRMGLALRPGWNGMSKVAHWNIPAGSTIYKGRAAMQFPWIGGRTQYFIPSLNNVQRVIK</sequence>
<dbReference type="InterPro" id="IPR050708">
    <property type="entry name" value="T6SS_VgrG/RHS"/>
</dbReference>
<name>A0ABY6D8H3_9BACT</name>
<evidence type="ECO:0000313" key="1">
    <source>
        <dbReference type="EMBL" id="UXX81388.1"/>
    </source>
</evidence>
<proteinExistence type="predicted"/>
<evidence type="ECO:0000313" key="2">
    <source>
        <dbReference type="Proteomes" id="UP001062165"/>
    </source>
</evidence>
<keyword evidence="2" id="KW-1185">Reference proteome</keyword>
<dbReference type="NCBIfam" id="TIGR03696">
    <property type="entry name" value="Rhs_assc_core"/>
    <property type="match status" value="1"/>
</dbReference>